<evidence type="ECO:0000313" key="3">
    <source>
        <dbReference type="Proteomes" id="UP001220225"/>
    </source>
</evidence>
<accession>A0ABT5LVX6</accession>
<protein>
    <submittedName>
        <fullName evidence="2">Filamentous hemagglutinin N-terminal domain-containing protein</fullName>
    </submittedName>
</protein>
<keyword evidence="3" id="KW-1185">Reference proteome</keyword>
<dbReference type="SMART" id="SM00912">
    <property type="entry name" value="Haemagg_act"/>
    <property type="match status" value="1"/>
</dbReference>
<dbReference type="Proteomes" id="UP001220225">
    <property type="component" value="Unassembled WGS sequence"/>
</dbReference>
<dbReference type="InterPro" id="IPR008638">
    <property type="entry name" value="FhaB/CdiA-like_TPS"/>
</dbReference>
<proteinExistence type="predicted"/>
<dbReference type="Gene3D" id="2.160.20.10">
    <property type="entry name" value="Single-stranded right-handed beta-helix, Pectin lyase-like"/>
    <property type="match status" value="1"/>
</dbReference>
<gene>
    <name evidence="2" type="ORF">PSI14_17655</name>
</gene>
<dbReference type="InterPro" id="IPR012334">
    <property type="entry name" value="Pectin_lyas_fold"/>
</dbReference>
<feature type="domain" description="Filamentous haemagglutinin FhaB/tRNA nuclease CdiA-like TPS" evidence="1">
    <location>
        <begin position="3"/>
        <end position="94"/>
    </location>
</feature>
<comment type="caution">
    <text evidence="2">The sequence shown here is derived from an EMBL/GenBank/DDBJ whole genome shotgun (WGS) entry which is preliminary data.</text>
</comment>
<name>A0ABT5LVX6_9GAMM</name>
<dbReference type="SUPFAM" id="SSF51126">
    <property type="entry name" value="Pectin lyase-like"/>
    <property type="match status" value="1"/>
</dbReference>
<evidence type="ECO:0000313" key="2">
    <source>
        <dbReference type="EMBL" id="MDC9598605.1"/>
    </source>
</evidence>
<evidence type="ECO:0000259" key="1">
    <source>
        <dbReference type="SMART" id="SM00912"/>
    </source>
</evidence>
<dbReference type="NCBIfam" id="TIGR01901">
    <property type="entry name" value="adhes_NPXG"/>
    <property type="match status" value="1"/>
</dbReference>
<reference evidence="2 3" key="1">
    <citation type="submission" date="2023-02" db="EMBL/GenBank/DDBJ databases">
        <title>Entomopathogenic bacteria.</title>
        <authorList>
            <person name="Machado R.A."/>
        </authorList>
    </citation>
    <scope>NUCLEOTIDE SEQUENCE [LARGE SCALE GENOMIC DNA]</scope>
    <source>
        <strain evidence="2 3">XENO-2</strain>
    </source>
</reference>
<dbReference type="InterPro" id="IPR011050">
    <property type="entry name" value="Pectin_lyase_fold/virulence"/>
</dbReference>
<dbReference type="Pfam" id="PF05860">
    <property type="entry name" value="TPS"/>
    <property type="match status" value="1"/>
</dbReference>
<sequence length="96" mass="10459">MATPTLSGMSRNTYKEFNVEKQGLVLNNSLTKITSELVGKLDKNPNFKNRSEELIVNEIVGGNQSQLLGTLEVVGDKAKVIITNPNGVMINGASYY</sequence>
<organism evidence="2 3">
    <name type="scientific">Xenorhabdus anantnagensis</name>
    <dbReference type="NCBI Taxonomy" id="3025875"/>
    <lineage>
        <taxon>Bacteria</taxon>
        <taxon>Pseudomonadati</taxon>
        <taxon>Pseudomonadota</taxon>
        <taxon>Gammaproteobacteria</taxon>
        <taxon>Enterobacterales</taxon>
        <taxon>Morganellaceae</taxon>
        <taxon>Xenorhabdus</taxon>
    </lineage>
</organism>
<dbReference type="EMBL" id="JAQRFN010000034">
    <property type="protein sequence ID" value="MDC9598605.1"/>
    <property type="molecule type" value="Genomic_DNA"/>
</dbReference>